<organism evidence="2 3">
    <name type="scientific">Leptobacterium flavescens</name>
    <dbReference type="NCBI Taxonomy" id="472055"/>
    <lineage>
        <taxon>Bacteria</taxon>
        <taxon>Pseudomonadati</taxon>
        <taxon>Bacteroidota</taxon>
        <taxon>Flavobacteriia</taxon>
        <taxon>Flavobacteriales</taxon>
        <taxon>Flavobacteriaceae</taxon>
        <taxon>Leptobacterium</taxon>
    </lineage>
</organism>
<evidence type="ECO:0000259" key="1">
    <source>
        <dbReference type="Pfam" id="PF17648"/>
    </source>
</evidence>
<accession>A0A6P0UT11</accession>
<dbReference type="AlphaFoldDB" id="A0A6P0UT11"/>
<dbReference type="PANTHER" id="PTHR38695:SF1">
    <property type="entry name" value="AMINO ACID PERMEASE_ SLC12A DOMAIN-CONTAINING PROTEIN"/>
    <property type="match status" value="1"/>
</dbReference>
<dbReference type="InterPro" id="IPR040841">
    <property type="entry name" value="Luciferase_dom"/>
</dbReference>
<evidence type="ECO:0000313" key="2">
    <source>
        <dbReference type="EMBL" id="NER13516.1"/>
    </source>
</evidence>
<dbReference type="RefSeq" id="WP_163606553.1">
    <property type="nucleotide sequence ID" value="NZ_JAABOO010000002.1"/>
</dbReference>
<dbReference type="InterPro" id="IPR048273">
    <property type="entry name" value="Luciferase"/>
</dbReference>
<dbReference type="EMBL" id="JAABOO010000002">
    <property type="protein sequence ID" value="NER13516.1"/>
    <property type="molecule type" value="Genomic_DNA"/>
</dbReference>
<gene>
    <name evidence="2" type="ORF">GWK08_08715</name>
</gene>
<protein>
    <recommendedName>
        <fullName evidence="1">Luciferase domain-containing protein</fullName>
    </recommendedName>
</protein>
<reference evidence="2 3" key="1">
    <citation type="submission" date="2020-01" db="EMBL/GenBank/DDBJ databases">
        <title>Leptobacterium flavescens.</title>
        <authorList>
            <person name="Wang G."/>
        </authorList>
    </citation>
    <scope>NUCLEOTIDE SEQUENCE [LARGE SCALE GENOMIC DNA]</scope>
    <source>
        <strain evidence="2 3">KCTC 22160</strain>
    </source>
</reference>
<proteinExistence type="predicted"/>
<feature type="domain" description="Luciferase" evidence="1">
    <location>
        <begin position="120"/>
        <end position="181"/>
    </location>
</feature>
<comment type="caution">
    <text evidence="2">The sequence shown here is derived from an EMBL/GenBank/DDBJ whole genome shotgun (WGS) entry which is preliminary data.</text>
</comment>
<evidence type="ECO:0000313" key="3">
    <source>
        <dbReference type="Proteomes" id="UP000468581"/>
    </source>
</evidence>
<keyword evidence="3" id="KW-1185">Reference proteome</keyword>
<name>A0A6P0UT11_9FLAO</name>
<dbReference type="Proteomes" id="UP000468581">
    <property type="component" value="Unassembled WGS sequence"/>
</dbReference>
<dbReference type="PANTHER" id="PTHR38695">
    <property type="entry name" value="AMINO ACID PERMEASE_ SLC12A DOMAIN-CONTAINING PROTEIN"/>
    <property type="match status" value="1"/>
</dbReference>
<dbReference type="Pfam" id="PF17648">
    <property type="entry name" value="Luciferase"/>
    <property type="match status" value="1"/>
</dbReference>
<sequence length="196" mass="22923">MYRFFVIAAFMLFAHERGSIDPSIVKQKKEFEKMSVRNEKFILPLREGETPEIGKVPPQLQYSDKSPREIYKKLHDWMFSTFPKVRKEATRISVPTTVAMWLDENEDVGHIDAFMIPPGGREFTHLHLDGSIHTIVATEVENEIMDKKWGVRHMFYDQGIKEILVYAPRDENDLEVIKKVIIKSYEYATGLTFNQQ</sequence>